<gene>
    <name evidence="2" type="ORF">Goklo_000108</name>
</gene>
<accession>A0A7J8WER2</accession>
<comment type="caution">
    <text evidence="2">The sequence shown here is derived from an EMBL/GenBank/DDBJ whole genome shotgun (WGS) entry which is preliminary data.</text>
</comment>
<dbReference type="OrthoDB" id="992955at2759"/>
<dbReference type="InterPro" id="IPR056647">
    <property type="entry name" value="DUF7745"/>
</dbReference>
<sequence>MEREFLGKVEDNAAVRVWSKKIQQEKGDSLMEGYVSELWDFTRINKRLFQALTQYWNPAYSCFTFGMIDLVPTIEEYTTLLRCPRIQVDKAYARAAYVPTFLKKLMNITRMSKQWVTARIKKKGDSKCIPWKNLRDLILAHPDVRKSVNIFALSIYGLVVFPKALRHVDEAIADLFDRLDKRVTPVPAILAKTFRSINACRRASEGRFIGCAQLLLVWFHSHFWKVEKVSYHVFSENYSPLKELVATPRRDDITEEKWMMILQNLQEEDVEWRAPWMIPNEILYRCGEFDWVPLLKIWGAIGYTPLLVLRQYRSRQFIPATQGLAQCKFSYRGDNYKKKVREISNA</sequence>
<dbReference type="Pfam" id="PF24924">
    <property type="entry name" value="DUF7745"/>
    <property type="match status" value="1"/>
</dbReference>
<evidence type="ECO:0000313" key="2">
    <source>
        <dbReference type="EMBL" id="MBA0673350.1"/>
    </source>
</evidence>
<dbReference type="Proteomes" id="UP000593573">
    <property type="component" value="Unassembled WGS sequence"/>
</dbReference>
<dbReference type="AlphaFoldDB" id="A0A7J8WER2"/>
<dbReference type="PANTHER" id="PTHR48200">
    <property type="entry name" value="PROTEIN, PUTATIVE-RELATED"/>
    <property type="match status" value="1"/>
</dbReference>
<reference evidence="2 3" key="1">
    <citation type="journal article" date="2019" name="Genome Biol. Evol.">
        <title>Insights into the evolution of the New World diploid cottons (Gossypium, subgenus Houzingenia) based on genome sequencing.</title>
        <authorList>
            <person name="Grover C.E."/>
            <person name="Arick M.A. 2nd"/>
            <person name="Thrash A."/>
            <person name="Conover J.L."/>
            <person name="Sanders W.S."/>
            <person name="Peterson D.G."/>
            <person name="Frelichowski J.E."/>
            <person name="Scheffler J.A."/>
            <person name="Scheffler B.E."/>
            <person name="Wendel J.F."/>
        </authorList>
    </citation>
    <scope>NUCLEOTIDE SEQUENCE [LARGE SCALE GENOMIC DNA]</scope>
    <source>
        <strain evidence="2">57</strain>
        <tissue evidence="2">Leaf</tissue>
    </source>
</reference>
<name>A0A7J8WER2_9ROSI</name>
<feature type="domain" description="DUF7745" evidence="1">
    <location>
        <begin position="42"/>
        <end position="336"/>
    </location>
</feature>
<keyword evidence="3" id="KW-1185">Reference proteome</keyword>
<protein>
    <recommendedName>
        <fullName evidence="1">DUF7745 domain-containing protein</fullName>
    </recommendedName>
</protein>
<dbReference type="EMBL" id="JABFAB010247267">
    <property type="protein sequence ID" value="MBA0673350.1"/>
    <property type="molecule type" value="Genomic_DNA"/>
</dbReference>
<evidence type="ECO:0000313" key="3">
    <source>
        <dbReference type="Proteomes" id="UP000593573"/>
    </source>
</evidence>
<evidence type="ECO:0000259" key="1">
    <source>
        <dbReference type="Pfam" id="PF24924"/>
    </source>
</evidence>
<proteinExistence type="predicted"/>
<organism evidence="2 3">
    <name type="scientific">Gossypium klotzschianum</name>
    <dbReference type="NCBI Taxonomy" id="34286"/>
    <lineage>
        <taxon>Eukaryota</taxon>
        <taxon>Viridiplantae</taxon>
        <taxon>Streptophyta</taxon>
        <taxon>Embryophyta</taxon>
        <taxon>Tracheophyta</taxon>
        <taxon>Spermatophyta</taxon>
        <taxon>Magnoliopsida</taxon>
        <taxon>eudicotyledons</taxon>
        <taxon>Gunneridae</taxon>
        <taxon>Pentapetalae</taxon>
        <taxon>rosids</taxon>
        <taxon>malvids</taxon>
        <taxon>Malvales</taxon>
        <taxon>Malvaceae</taxon>
        <taxon>Malvoideae</taxon>
        <taxon>Gossypium</taxon>
    </lineage>
</organism>
<dbReference type="PANTHER" id="PTHR48200:SF1">
    <property type="entry name" value="AMINOTRANSFERASE-LIKE PLANT MOBILE DOMAIN-CONTAINING PROTEIN"/>
    <property type="match status" value="1"/>
</dbReference>